<proteinExistence type="inferred from homology"/>
<evidence type="ECO:0000313" key="5">
    <source>
        <dbReference type="Proteomes" id="UP000515126"/>
    </source>
</evidence>
<dbReference type="GO" id="GO:0031410">
    <property type="term" value="C:cytoplasmic vesicle"/>
    <property type="evidence" value="ECO:0007669"/>
    <property type="project" value="Ensembl"/>
</dbReference>
<gene>
    <name evidence="6" type="primary">Arrdc2</name>
</gene>
<dbReference type="InterPro" id="IPR014756">
    <property type="entry name" value="Ig_E-set"/>
</dbReference>
<evidence type="ECO:0000259" key="4">
    <source>
        <dbReference type="SMART" id="SM01017"/>
    </source>
</evidence>
<dbReference type="InterPro" id="IPR011022">
    <property type="entry name" value="Arrestin_C-like"/>
</dbReference>
<evidence type="ECO:0000256" key="3">
    <source>
        <dbReference type="ARBA" id="ARBA00074832"/>
    </source>
</evidence>
<dbReference type="InterPro" id="IPR050357">
    <property type="entry name" value="Arrestin_domain-protein"/>
</dbReference>
<dbReference type="KEGG" id="mcal:110300166"/>
<dbReference type="GO" id="GO:0005886">
    <property type="term" value="C:plasma membrane"/>
    <property type="evidence" value="ECO:0007669"/>
    <property type="project" value="Ensembl"/>
</dbReference>
<dbReference type="Gene3D" id="2.60.40.640">
    <property type="match status" value="2"/>
</dbReference>
<dbReference type="GeneID" id="110300166"/>
<protein>
    <recommendedName>
        <fullName evidence="3">Arrestin domain-containing protein 2</fullName>
    </recommendedName>
</protein>
<dbReference type="PANTHER" id="PTHR11188">
    <property type="entry name" value="ARRESTIN DOMAIN CONTAINING PROTEIN"/>
    <property type="match status" value="1"/>
</dbReference>
<dbReference type="Proteomes" id="UP000515126">
    <property type="component" value="Chromosome 8"/>
</dbReference>
<comment type="subunit">
    <text evidence="2">Interacts with WWP1 (via WW domains).</text>
</comment>
<evidence type="ECO:0000313" key="6">
    <source>
        <dbReference type="RefSeq" id="XP_021025894.1"/>
    </source>
</evidence>
<dbReference type="FunFam" id="2.60.40.640:FF:000014">
    <property type="entry name" value="arrestin domain-containing protein 2 isoform X1"/>
    <property type="match status" value="1"/>
</dbReference>
<accession>A0A6P5Q9T4</accession>
<sequence>MLFDKVKAFVVELDGARTGTEPVFHGGQAVAGRVLLELAGAARVGALRLRARGRARAHWTESRSAGSSTAYTQSYSERVEVVNHRATLLAPDSGDIATLPAGRHEFPFSFQLPISLVTSFEGKHGSVRYSIKATLHRPWVPARCARKVFTVIEPVDINTPALLEPQAGAREKVARSWYCTRGLVCLSAKIDRKGYTPGEVIPIFAEIDNGSTRAVQPRAALVQTQTFMARGARKQKRAVVASVDGEPVGPGRRALWPGRALRIPPVGPSILHCRVLSVDYSLKVFVDIPGSSNLLLELPLVIGTVPLHPLGSRSASVGSRASFLQDWGLCTLMDRPEAPPEYSEVVRESQLVYTSQGPSSLLHDLGVITEGPYFACLQEFRYCPPPLYSEEDPNPPSEAVRPRCMTC</sequence>
<organism evidence="5 6">
    <name type="scientific">Mus caroli</name>
    <name type="common">Ryukyu mouse</name>
    <name type="synonym">Ricefield mouse</name>
    <dbReference type="NCBI Taxonomy" id="10089"/>
    <lineage>
        <taxon>Eukaryota</taxon>
        <taxon>Metazoa</taxon>
        <taxon>Chordata</taxon>
        <taxon>Craniata</taxon>
        <taxon>Vertebrata</taxon>
        <taxon>Euteleostomi</taxon>
        <taxon>Mammalia</taxon>
        <taxon>Eutheria</taxon>
        <taxon>Euarchontoglires</taxon>
        <taxon>Glires</taxon>
        <taxon>Rodentia</taxon>
        <taxon>Myomorpha</taxon>
        <taxon>Muroidea</taxon>
        <taxon>Muridae</taxon>
        <taxon>Murinae</taxon>
        <taxon>Mus</taxon>
        <taxon>Mus</taxon>
    </lineage>
</organism>
<dbReference type="InterPro" id="IPR014752">
    <property type="entry name" value="Arrestin-like_C"/>
</dbReference>
<keyword evidence="5" id="KW-1185">Reference proteome</keyword>
<reference evidence="6" key="1">
    <citation type="submission" date="2025-08" db="UniProtKB">
        <authorList>
            <consortium name="RefSeq"/>
        </authorList>
    </citation>
    <scope>IDENTIFICATION</scope>
</reference>
<feature type="domain" description="Arrestin C-terminal-like" evidence="4">
    <location>
        <begin position="180"/>
        <end position="307"/>
    </location>
</feature>
<dbReference type="Pfam" id="PF02752">
    <property type="entry name" value="Arrestin_C"/>
    <property type="match status" value="1"/>
</dbReference>
<dbReference type="RefSeq" id="XP_021025894.1">
    <property type="nucleotide sequence ID" value="XM_021170235.2"/>
</dbReference>
<dbReference type="CTD" id="27106"/>
<dbReference type="FunFam" id="2.60.40.640:FF:000007">
    <property type="entry name" value="Arrestin domain-containing protein 3 mRNA"/>
    <property type="match status" value="1"/>
</dbReference>
<dbReference type="InterPro" id="IPR011021">
    <property type="entry name" value="Arrestin-like_N"/>
</dbReference>
<dbReference type="AlphaFoldDB" id="A0A6P5Q9T4"/>
<evidence type="ECO:0000256" key="2">
    <source>
        <dbReference type="ARBA" id="ARBA00065777"/>
    </source>
</evidence>
<name>A0A6P5Q9T4_MUSCR</name>
<evidence type="ECO:0000256" key="1">
    <source>
        <dbReference type="ARBA" id="ARBA00005298"/>
    </source>
</evidence>
<comment type="similarity">
    <text evidence="1">Belongs to the arrestin family.</text>
</comment>
<dbReference type="PANTHER" id="PTHR11188:SF48">
    <property type="entry name" value="ARRESTIN DOMAIN-CONTAINING PROTEIN 2"/>
    <property type="match status" value="1"/>
</dbReference>
<dbReference type="Pfam" id="PF00339">
    <property type="entry name" value="Arrestin_N"/>
    <property type="match status" value="1"/>
</dbReference>
<dbReference type="SMART" id="SM01017">
    <property type="entry name" value="Arrestin_C"/>
    <property type="match status" value="1"/>
</dbReference>
<dbReference type="SUPFAM" id="SSF81296">
    <property type="entry name" value="E set domains"/>
    <property type="match status" value="2"/>
</dbReference>
<dbReference type="GO" id="GO:0015031">
    <property type="term" value="P:protein transport"/>
    <property type="evidence" value="ECO:0007669"/>
    <property type="project" value="TreeGrafter"/>
</dbReference>